<proteinExistence type="predicted"/>
<dbReference type="Proteomes" id="UP001338582">
    <property type="component" value="Chromosome 1"/>
</dbReference>
<keyword evidence="3" id="KW-1185">Reference proteome</keyword>
<dbReference type="PANTHER" id="PTHR32440">
    <property type="entry name" value="PHOSPHATASE DCR2-RELATED-RELATED"/>
    <property type="match status" value="1"/>
</dbReference>
<dbReference type="InterPro" id="IPR004843">
    <property type="entry name" value="Calcineurin-like_PHP"/>
</dbReference>
<dbReference type="GO" id="GO:0005737">
    <property type="term" value="C:cytoplasm"/>
    <property type="evidence" value="ECO:0007669"/>
    <property type="project" value="TreeGrafter"/>
</dbReference>
<dbReference type="EMBL" id="CP138894">
    <property type="protein sequence ID" value="WPK23856.1"/>
    <property type="molecule type" value="Genomic_DNA"/>
</dbReference>
<sequence>MSQIQSKINYFIRNRKVHYAAFILLLFGITLHTIHGQGISIDYEKTGYMQVHNYRSTTDIINNNFVVADVRITRCMRGFRCSQPKEDVPNGYWERMPHKLNLFQDGFSLFNYYMYVAKAKGSLSSRFVVDISFTYSNKEPTTGMEGSKWTLQRLYQEAYMWINYFDTPEFHIPIVRDINVLYGKQDLFDNRPHWKFESAAIILPVKQTIHCTISALRIQINQESSILSAEQEFDLVLKKNGIFVTSDPIVKVIQISDLHINQGDGACFEKCKFDKGTLDFMRDAFDAESGNKLIVITGDMIDYMSSPHYESVILKAVAPILKAQIPFVFVFGNSDYDMMDSNTKLNVYNFIASLPGCYNQKISDLDHRMHGISNGNINIYQIPPLENNQSPDYNALDLTKPQAMITYLDSALIHIDDSQANYLYRLNHHHNEDVEQKLLFFHHPLPNFRPSGKVKLIGTYNEKHYLQTSTDKKILLDIKAAGYKVVGVGHEHENDACIWDEDDKDMILLCYSGVTGESAIRRLDSQYKRRLRVFQLDFEKNHILSWKRDPERQFDPQEIWSEPVNPIV</sequence>
<gene>
    <name evidence="2" type="ORF">PUMCH_001106</name>
</gene>
<evidence type="ECO:0000313" key="2">
    <source>
        <dbReference type="EMBL" id="WPK23856.1"/>
    </source>
</evidence>
<name>A0AAX4H6J8_9ASCO</name>
<dbReference type="GeneID" id="88172174"/>
<feature type="domain" description="Calcineurin-like phosphoesterase" evidence="1">
    <location>
        <begin position="251"/>
        <end position="493"/>
    </location>
</feature>
<dbReference type="Pfam" id="PF00149">
    <property type="entry name" value="Metallophos"/>
    <property type="match status" value="1"/>
</dbReference>
<dbReference type="InterPro" id="IPR029052">
    <property type="entry name" value="Metallo-depent_PP-like"/>
</dbReference>
<dbReference type="PANTHER" id="PTHR32440:SF0">
    <property type="entry name" value="PHOSPHATASE DCR2-RELATED"/>
    <property type="match status" value="1"/>
</dbReference>
<dbReference type="AlphaFoldDB" id="A0AAX4H6J8"/>
<dbReference type="Gene3D" id="3.60.21.10">
    <property type="match status" value="1"/>
</dbReference>
<organism evidence="2 3">
    <name type="scientific">Australozyma saopauloensis</name>
    <dbReference type="NCBI Taxonomy" id="291208"/>
    <lineage>
        <taxon>Eukaryota</taxon>
        <taxon>Fungi</taxon>
        <taxon>Dikarya</taxon>
        <taxon>Ascomycota</taxon>
        <taxon>Saccharomycotina</taxon>
        <taxon>Pichiomycetes</taxon>
        <taxon>Metschnikowiaceae</taxon>
        <taxon>Australozyma</taxon>
    </lineage>
</organism>
<dbReference type="SUPFAM" id="SSF56300">
    <property type="entry name" value="Metallo-dependent phosphatases"/>
    <property type="match status" value="1"/>
</dbReference>
<accession>A0AAX4H6J8</accession>
<dbReference type="KEGG" id="asau:88172174"/>
<evidence type="ECO:0000313" key="3">
    <source>
        <dbReference type="Proteomes" id="UP001338582"/>
    </source>
</evidence>
<evidence type="ECO:0000259" key="1">
    <source>
        <dbReference type="Pfam" id="PF00149"/>
    </source>
</evidence>
<reference evidence="2 3" key="1">
    <citation type="submission" date="2023-10" db="EMBL/GenBank/DDBJ databases">
        <title>Draft Genome Sequence of Candida saopaulonensis from a very Premature Infant with Sepsis.</title>
        <authorList>
            <person name="Ning Y."/>
            <person name="Dai R."/>
            <person name="Xiao M."/>
            <person name="Xu Y."/>
            <person name="Yan Q."/>
            <person name="Zhang L."/>
        </authorList>
    </citation>
    <scope>NUCLEOTIDE SEQUENCE [LARGE SCALE GENOMIC DNA]</scope>
    <source>
        <strain evidence="2 3">19XY460</strain>
    </source>
</reference>
<dbReference type="RefSeq" id="XP_062876242.1">
    <property type="nucleotide sequence ID" value="XM_063020172.1"/>
</dbReference>
<protein>
    <recommendedName>
        <fullName evidence="1">Calcineurin-like phosphoesterase domain-containing protein</fullName>
    </recommendedName>
</protein>
<dbReference type="GO" id="GO:0004721">
    <property type="term" value="F:phosphoprotein phosphatase activity"/>
    <property type="evidence" value="ECO:0007669"/>
    <property type="project" value="TreeGrafter"/>
</dbReference>